<protein>
    <submittedName>
        <fullName evidence="2">Uncharacterized protein</fullName>
    </submittedName>
</protein>
<accession>A0AAP0IHQ4</accession>
<comment type="caution">
    <text evidence="2">The sequence shown here is derived from an EMBL/GenBank/DDBJ whole genome shotgun (WGS) entry which is preliminary data.</text>
</comment>
<feature type="compositionally biased region" description="Basic residues" evidence="1">
    <location>
        <begin position="75"/>
        <end position="86"/>
    </location>
</feature>
<evidence type="ECO:0000256" key="1">
    <source>
        <dbReference type="SAM" id="MobiDB-lite"/>
    </source>
</evidence>
<feature type="region of interest" description="Disordered" evidence="1">
    <location>
        <begin position="50"/>
        <end position="86"/>
    </location>
</feature>
<organism evidence="2 3">
    <name type="scientific">Stephania yunnanensis</name>
    <dbReference type="NCBI Taxonomy" id="152371"/>
    <lineage>
        <taxon>Eukaryota</taxon>
        <taxon>Viridiplantae</taxon>
        <taxon>Streptophyta</taxon>
        <taxon>Embryophyta</taxon>
        <taxon>Tracheophyta</taxon>
        <taxon>Spermatophyta</taxon>
        <taxon>Magnoliopsida</taxon>
        <taxon>Ranunculales</taxon>
        <taxon>Menispermaceae</taxon>
        <taxon>Menispermoideae</taxon>
        <taxon>Cissampelideae</taxon>
        <taxon>Stephania</taxon>
    </lineage>
</organism>
<dbReference type="AlphaFoldDB" id="A0AAP0IHQ4"/>
<dbReference type="Proteomes" id="UP001420932">
    <property type="component" value="Unassembled WGS sequence"/>
</dbReference>
<reference evidence="2 3" key="1">
    <citation type="submission" date="2024-01" db="EMBL/GenBank/DDBJ databases">
        <title>Genome assemblies of Stephania.</title>
        <authorList>
            <person name="Yang L."/>
        </authorList>
    </citation>
    <scope>NUCLEOTIDE SEQUENCE [LARGE SCALE GENOMIC DNA]</scope>
    <source>
        <strain evidence="2">YNDBR</strain>
        <tissue evidence="2">Leaf</tissue>
    </source>
</reference>
<feature type="compositionally biased region" description="Basic and acidic residues" evidence="1">
    <location>
        <begin position="1"/>
        <end position="28"/>
    </location>
</feature>
<evidence type="ECO:0000313" key="3">
    <source>
        <dbReference type="Proteomes" id="UP001420932"/>
    </source>
</evidence>
<name>A0AAP0IHQ4_9MAGN</name>
<dbReference type="EMBL" id="JBBNAF010000009">
    <property type="protein sequence ID" value="KAK9115006.1"/>
    <property type="molecule type" value="Genomic_DNA"/>
</dbReference>
<sequence length="86" mass="9689">MRRAKGQAERARGSAMHRQGEFEQRRSGNDSVQVVVVRIAGWRRGAIAGQRQWERPETRSGAAEARMSRWVGAARRGRGISRCNGR</sequence>
<evidence type="ECO:0000313" key="2">
    <source>
        <dbReference type="EMBL" id="KAK9115006.1"/>
    </source>
</evidence>
<feature type="region of interest" description="Disordered" evidence="1">
    <location>
        <begin position="1"/>
        <end position="30"/>
    </location>
</feature>
<gene>
    <name evidence="2" type="ORF">Syun_021803</name>
</gene>
<proteinExistence type="predicted"/>
<keyword evidence="3" id="KW-1185">Reference proteome</keyword>